<organism evidence="1">
    <name type="scientific">marine sediment metagenome</name>
    <dbReference type="NCBI Taxonomy" id="412755"/>
    <lineage>
        <taxon>unclassified sequences</taxon>
        <taxon>metagenomes</taxon>
        <taxon>ecological metagenomes</taxon>
    </lineage>
</organism>
<sequence>PFVHSIFQRDVLVNTYIKILKEKYPEIYGTNFKIILSDWEKTPTLNGLTISRTNKILKKTLWRKLNIHLIPLFATGKMRTKSLILRIISKITPLFVKFPYFKEFLLIELRLLGPNNFFFVFKEPK</sequence>
<protein>
    <submittedName>
        <fullName evidence="1">Uncharacterized protein</fullName>
    </submittedName>
</protein>
<comment type="caution">
    <text evidence="1">The sequence shown here is derived from an EMBL/GenBank/DDBJ whole genome shotgun (WGS) entry which is preliminary data.</text>
</comment>
<dbReference type="EMBL" id="BART01023585">
    <property type="protein sequence ID" value="GAG94300.1"/>
    <property type="molecule type" value="Genomic_DNA"/>
</dbReference>
<name>X1BH07_9ZZZZ</name>
<evidence type="ECO:0000313" key="1">
    <source>
        <dbReference type="EMBL" id="GAG94300.1"/>
    </source>
</evidence>
<reference evidence="1" key="1">
    <citation type="journal article" date="2014" name="Front. Microbiol.">
        <title>High frequency of phylogenetically diverse reductive dehalogenase-homologous genes in deep subseafloor sedimentary metagenomes.</title>
        <authorList>
            <person name="Kawai M."/>
            <person name="Futagami T."/>
            <person name="Toyoda A."/>
            <person name="Takaki Y."/>
            <person name="Nishi S."/>
            <person name="Hori S."/>
            <person name="Arai W."/>
            <person name="Tsubouchi T."/>
            <person name="Morono Y."/>
            <person name="Uchiyama I."/>
            <person name="Ito T."/>
            <person name="Fujiyama A."/>
            <person name="Inagaki F."/>
            <person name="Takami H."/>
        </authorList>
    </citation>
    <scope>NUCLEOTIDE SEQUENCE</scope>
    <source>
        <strain evidence="1">Expedition CK06-06</strain>
    </source>
</reference>
<gene>
    <name evidence="1" type="ORF">S01H4_42865</name>
</gene>
<proteinExistence type="predicted"/>
<dbReference type="AlphaFoldDB" id="X1BH07"/>
<feature type="non-terminal residue" evidence="1">
    <location>
        <position position="1"/>
    </location>
</feature>
<accession>X1BH07</accession>